<name>A0ABV3ZMN9_9BACT</name>
<dbReference type="NCBIfam" id="TIGR04057">
    <property type="entry name" value="SusC_RagA_signa"/>
    <property type="match status" value="1"/>
</dbReference>
<evidence type="ECO:0000256" key="6">
    <source>
        <dbReference type="ARBA" id="ARBA00023077"/>
    </source>
</evidence>
<dbReference type="InterPro" id="IPR039426">
    <property type="entry name" value="TonB-dep_rcpt-like"/>
</dbReference>
<dbReference type="NCBIfam" id="TIGR04056">
    <property type="entry name" value="OMP_RagA_SusC"/>
    <property type="match status" value="1"/>
</dbReference>
<dbReference type="RefSeq" id="WP_369332503.1">
    <property type="nucleotide sequence ID" value="NZ_JAULBC010000013.1"/>
</dbReference>
<dbReference type="InterPro" id="IPR008969">
    <property type="entry name" value="CarboxyPept-like_regulatory"/>
</dbReference>
<dbReference type="Gene3D" id="2.60.40.1120">
    <property type="entry name" value="Carboxypeptidase-like, regulatory domain"/>
    <property type="match status" value="1"/>
</dbReference>
<evidence type="ECO:0000256" key="1">
    <source>
        <dbReference type="ARBA" id="ARBA00004571"/>
    </source>
</evidence>
<keyword evidence="8 14" id="KW-0675">Receptor</keyword>
<accession>A0ABV3ZMN9</accession>
<dbReference type="PROSITE" id="PS52016">
    <property type="entry name" value="TONB_DEPENDENT_REC_3"/>
    <property type="match status" value="1"/>
</dbReference>
<evidence type="ECO:0000313" key="15">
    <source>
        <dbReference type="Proteomes" id="UP001560573"/>
    </source>
</evidence>
<dbReference type="Pfam" id="PF00593">
    <property type="entry name" value="TonB_dep_Rec_b-barrel"/>
    <property type="match status" value="1"/>
</dbReference>
<dbReference type="InterPro" id="IPR000531">
    <property type="entry name" value="Beta-barrel_TonB"/>
</dbReference>
<organism evidence="14 15">
    <name type="scientific">Danxiaibacter flavus</name>
    <dbReference type="NCBI Taxonomy" id="3049108"/>
    <lineage>
        <taxon>Bacteria</taxon>
        <taxon>Pseudomonadati</taxon>
        <taxon>Bacteroidota</taxon>
        <taxon>Chitinophagia</taxon>
        <taxon>Chitinophagales</taxon>
        <taxon>Chitinophagaceae</taxon>
        <taxon>Danxiaibacter</taxon>
    </lineage>
</organism>
<dbReference type="SUPFAM" id="SSF56935">
    <property type="entry name" value="Porins"/>
    <property type="match status" value="1"/>
</dbReference>
<dbReference type="SUPFAM" id="SSF49464">
    <property type="entry name" value="Carboxypeptidase regulatory domain-like"/>
    <property type="match status" value="1"/>
</dbReference>
<keyword evidence="9 10" id="KW-0998">Cell outer membrane</keyword>
<keyword evidence="5" id="KW-0732">Signal</keyword>
<sequence length="1136" mass="124241">MKKSFITVKATRLLSGLGIVFCVTAVTPSAVLAQKKDPLQTNISIEAEKQPLEKLLTQIVASTQVKLAYDVNEIKKYTVTLREKKSITVEDLLKRVLQQTNLTYETQSNTIVIYEKTHAGSPEAGLHSGFTVSNASYQVQKQIIEGTVMDENGPLQNASVFIKGSGNGTVTSEKGLFSIESDEPETLVTVMLVGYQTKNVMVKAGAPNVIVMLRSVAQLDSVVVVGYGTQQRTKVTGAVSKVLLDKVSSRSVNNPVEILQGKVAGVYVQNNGGDPTVGPSVNVRGLGGINGEQALWVVDGVAFYSGAPLVNPNDIESMSVLKDAAAAIYGARASGGVILVTTKKGKSGASTVNADAKYGTQEAWRKLHSLNANDYAETMNLAADNAGRQRDPAFDASVYPEGHITQTDWMDDVFRKGTIQEYNVSLSGGNEKSTHYLSFGYRDNQGILLNTRSQRAILRLNTDYQVKKWLKIGENLSYTVTGGRGANTTSTASGAILMAIAYPSNVAPYTSTGAYSGVPEQYAGSYGDVLNPVALLMRNDYTNPVNTLYFNPYAEINIAKGLTFRSNFSYTYGNNFSKNFQPRILESGKKFYNNYLDYSSGNWKDLLAEQILTYTHRFGRSHNLSANFIYAYQENVNNSFAVQGQNLPDEREDLLYLGNATEFPNKPSSGRWQESLLSYAGRIAYDFRNKYMVTASIRRDGTSKIPSQNRWQWYPAVTAGWRIKEEDFLQRSLWLSDLKLRGSYGILGNLGSLPSNAFNVPLAATTAYIGQTPVGAYGYAEDAISNPDLKWAQSRQTNIGLDAAFFNSHFTVAADYFIKKTEDMLLPVSLPGTAGVSQVMWKNVGSAEDRGVELSLGYQNVTRGGLQYSVNANLSSIKNKVLSLDEFSSFASGGDVRGVLTPGRVAEGQPLYAYYVVPAAGLFKTQQEIDSYVGKDGSKIQPNAVPGNMKFKDVNGDGKIDNNDRQFMGSAYPSFSYGFSFNLSYKGFDLNMFLQGVQGNKIFNALKFLGQSASVQQGFNLLNSVKNAWTPQNPNADIPRVSLSDPNGDFGTTSSWYIENGSYMRIKNLTLGYTLPAQLTKKAGLNTVRLYVTANNLVTFTNYSGFDPEVGLDQYGIDKGRYPQARSIFIGLNINL</sequence>
<dbReference type="InterPro" id="IPR037066">
    <property type="entry name" value="Plug_dom_sf"/>
</dbReference>
<evidence type="ECO:0000313" key="14">
    <source>
        <dbReference type="EMBL" id="MEX6691087.1"/>
    </source>
</evidence>
<dbReference type="PANTHER" id="PTHR30069:SF29">
    <property type="entry name" value="HEMOGLOBIN AND HEMOGLOBIN-HAPTOGLOBIN-BINDING PROTEIN 1-RELATED"/>
    <property type="match status" value="1"/>
</dbReference>
<keyword evidence="3 10" id="KW-1134">Transmembrane beta strand</keyword>
<dbReference type="Pfam" id="PF13715">
    <property type="entry name" value="CarbopepD_reg_2"/>
    <property type="match status" value="1"/>
</dbReference>
<proteinExistence type="inferred from homology"/>
<keyword evidence="6 11" id="KW-0798">TonB box</keyword>
<comment type="subcellular location">
    <subcellularLocation>
        <location evidence="1 10">Cell outer membrane</location>
        <topology evidence="1 10">Multi-pass membrane protein</topology>
    </subcellularLocation>
</comment>
<dbReference type="EMBL" id="JAULBC010000013">
    <property type="protein sequence ID" value="MEX6691087.1"/>
    <property type="molecule type" value="Genomic_DNA"/>
</dbReference>
<dbReference type="Proteomes" id="UP001560573">
    <property type="component" value="Unassembled WGS sequence"/>
</dbReference>
<keyword evidence="15" id="KW-1185">Reference proteome</keyword>
<comment type="similarity">
    <text evidence="10 11">Belongs to the TonB-dependent receptor family.</text>
</comment>
<evidence type="ECO:0000259" key="13">
    <source>
        <dbReference type="Pfam" id="PF07715"/>
    </source>
</evidence>
<keyword evidence="2 10" id="KW-0813">Transport</keyword>
<keyword evidence="7 10" id="KW-0472">Membrane</keyword>
<evidence type="ECO:0000256" key="8">
    <source>
        <dbReference type="ARBA" id="ARBA00023170"/>
    </source>
</evidence>
<feature type="domain" description="TonB-dependent receptor-like beta-barrel" evidence="12">
    <location>
        <begin position="507"/>
        <end position="1097"/>
    </location>
</feature>
<feature type="domain" description="TonB-dependent receptor plug" evidence="13">
    <location>
        <begin position="234"/>
        <end position="337"/>
    </location>
</feature>
<evidence type="ECO:0000256" key="3">
    <source>
        <dbReference type="ARBA" id="ARBA00022452"/>
    </source>
</evidence>
<dbReference type="InterPro" id="IPR023997">
    <property type="entry name" value="TonB-dep_OMP_SusC/RagA_CS"/>
</dbReference>
<dbReference type="InterPro" id="IPR012910">
    <property type="entry name" value="Plug_dom"/>
</dbReference>
<keyword evidence="4 10" id="KW-0812">Transmembrane</keyword>
<evidence type="ECO:0000256" key="5">
    <source>
        <dbReference type="ARBA" id="ARBA00022729"/>
    </source>
</evidence>
<evidence type="ECO:0000256" key="11">
    <source>
        <dbReference type="RuleBase" id="RU003357"/>
    </source>
</evidence>
<comment type="caution">
    <text evidence="14">The sequence shown here is derived from an EMBL/GenBank/DDBJ whole genome shotgun (WGS) entry which is preliminary data.</text>
</comment>
<dbReference type="InterPro" id="IPR036942">
    <property type="entry name" value="Beta-barrel_TonB_sf"/>
</dbReference>
<gene>
    <name evidence="14" type="ORF">QTN47_26495</name>
</gene>
<dbReference type="Gene3D" id="2.170.130.10">
    <property type="entry name" value="TonB-dependent receptor, plug domain"/>
    <property type="match status" value="1"/>
</dbReference>
<evidence type="ECO:0000259" key="12">
    <source>
        <dbReference type="Pfam" id="PF00593"/>
    </source>
</evidence>
<protein>
    <submittedName>
        <fullName evidence="14">TonB-dependent receptor</fullName>
    </submittedName>
</protein>
<dbReference type="Gene3D" id="3.55.50.30">
    <property type="match status" value="1"/>
</dbReference>
<evidence type="ECO:0000256" key="9">
    <source>
        <dbReference type="ARBA" id="ARBA00023237"/>
    </source>
</evidence>
<evidence type="ECO:0000256" key="10">
    <source>
        <dbReference type="PROSITE-ProRule" id="PRU01360"/>
    </source>
</evidence>
<reference evidence="14 15" key="1">
    <citation type="submission" date="2023-07" db="EMBL/GenBank/DDBJ databases">
        <authorList>
            <person name="Lian W.-H."/>
        </authorList>
    </citation>
    <scope>NUCLEOTIDE SEQUENCE [LARGE SCALE GENOMIC DNA]</scope>
    <source>
        <strain evidence="14 15">SYSU DXS3180</strain>
    </source>
</reference>
<evidence type="ECO:0000256" key="7">
    <source>
        <dbReference type="ARBA" id="ARBA00023136"/>
    </source>
</evidence>
<evidence type="ECO:0000256" key="2">
    <source>
        <dbReference type="ARBA" id="ARBA00022448"/>
    </source>
</evidence>
<dbReference type="InterPro" id="IPR023996">
    <property type="entry name" value="TonB-dep_OMP_SusC/RagA"/>
</dbReference>
<dbReference type="PANTHER" id="PTHR30069">
    <property type="entry name" value="TONB-DEPENDENT OUTER MEMBRANE RECEPTOR"/>
    <property type="match status" value="1"/>
</dbReference>
<evidence type="ECO:0000256" key="4">
    <source>
        <dbReference type="ARBA" id="ARBA00022692"/>
    </source>
</evidence>
<dbReference type="Gene3D" id="2.40.170.20">
    <property type="entry name" value="TonB-dependent receptor, beta-barrel domain"/>
    <property type="match status" value="1"/>
</dbReference>
<dbReference type="Pfam" id="PF07715">
    <property type="entry name" value="Plug"/>
    <property type="match status" value="1"/>
</dbReference>